<evidence type="ECO:0000256" key="1">
    <source>
        <dbReference type="PROSITE-ProRule" id="PRU01251"/>
    </source>
</evidence>
<organism evidence="3 4">
    <name type="scientific">Kutzneria buriramensis</name>
    <dbReference type="NCBI Taxonomy" id="1045776"/>
    <lineage>
        <taxon>Bacteria</taxon>
        <taxon>Bacillati</taxon>
        <taxon>Actinomycetota</taxon>
        <taxon>Actinomycetes</taxon>
        <taxon>Pseudonocardiales</taxon>
        <taxon>Pseudonocardiaceae</taxon>
        <taxon>Kutzneria</taxon>
    </lineage>
</organism>
<protein>
    <submittedName>
        <fullName evidence="3">ClpA/ClpB-like protein</fullName>
    </submittedName>
</protein>
<feature type="domain" description="Clp R" evidence="2">
    <location>
        <begin position="89"/>
        <end position="235"/>
    </location>
</feature>
<evidence type="ECO:0000259" key="2">
    <source>
        <dbReference type="PROSITE" id="PS51903"/>
    </source>
</evidence>
<dbReference type="InterPro" id="IPR004176">
    <property type="entry name" value="Clp_R_N"/>
</dbReference>
<dbReference type="Gene3D" id="1.10.1780.10">
    <property type="entry name" value="Clp, N-terminal domain"/>
    <property type="match status" value="1"/>
</dbReference>
<dbReference type="PANTHER" id="PTHR47016:SF5">
    <property type="entry name" value="CLP DOMAIN SUPERFAMILY PROTEIN"/>
    <property type="match status" value="1"/>
</dbReference>
<dbReference type="Pfam" id="PF02861">
    <property type="entry name" value="Clp_N"/>
    <property type="match status" value="1"/>
</dbReference>
<keyword evidence="4" id="KW-1185">Reference proteome</keyword>
<dbReference type="OrthoDB" id="3290891at2"/>
<dbReference type="InterPro" id="IPR036628">
    <property type="entry name" value="Clp_N_dom_sf"/>
</dbReference>
<proteinExistence type="predicted"/>
<dbReference type="Proteomes" id="UP000256269">
    <property type="component" value="Unassembled WGS sequence"/>
</dbReference>
<dbReference type="EMBL" id="QUNO01000003">
    <property type="protein sequence ID" value="REH52046.1"/>
    <property type="molecule type" value="Genomic_DNA"/>
</dbReference>
<dbReference type="PANTHER" id="PTHR47016">
    <property type="entry name" value="ATP-DEPENDENT CLP PROTEASE ATP-BINDING SUBUNIT CLPT1, CHLOROPLASTIC"/>
    <property type="match status" value="1"/>
</dbReference>
<evidence type="ECO:0000313" key="4">
    <source>
        <dbReference type="Proteomes" id="UP000256269"/>
    </source>
</evidence>
<name>A0A3E0I0H6_9PSEU</name>
<dbReference type="InterPro" id="IPR044217">
    <property type="entry name" value="CLPT1/2"/>
</dbReference>
<evidence type="ECO:0000313" key="3">
    <source>
        <dbReference type="EMBL" id="REH52046.1"/>
    </source>
</evidence>
<dbReference type="AlphaFoldDB" id="A0A3E0I0H6"/>
<gene>
    <name evidence="3" type="ORF">BCF44_103495</name>
</gene>
<accession>A0A3E0I0H6</accession>
<dbReference type="SUPFAM" id="SSF81923">
    <property type="entry name" value="Double Clp-N motif"/>
    <property type="match status" value="1"/>
</dbReference>
<sequence>MTTPIRLDDMINLVAHLHPDGDPLARLAEAVQQADRLGELSDHLVGHFVDQARRAGATWTDIGRSMGVTKQAAQKRFVPKDEPMDWGPFSRFTDRARRVVAQSQTEAQTAGHGYIGTEHIALALMSQPEGLAAQALAAQGVTEEQVRAAVKVAAPAGGEAVTGHIPFTPRARKVLELSVREALRLEHNFIGTEHVLLGLLAEGDGIGAKVLTGLGVQAAEAERWILAKFSELQRERQGE</sequence>
<keyword evidence="1" id="KW-0677">Repeat</keyword>
<comment type="caution">
    <text evidence="3">The sequence shown here is derived from an EMBL/GenBank/DDBJ whole genome shotgun (WGS) entry which is preliminary data.</text>
</comment>
<dbReference type="RefSeq" id="WP_116174037.1">
    <property type="nucleotide sequence ID" value="NZ_CP144375.1"/>
</dbReference>
<dbReference type="PROSITE" id="PS51903">
    <property type="entry name" value="CLP_R"/>
    <property type="match status" value="1"/>
</dbReference>
<reference evidence="3 4" key="1">
    <citation type="submission" date="2018-08" db="EMBL/GenBank/DDBJ databases">
        <title>Genomic Encyclopedia of Archaeal and Bacterial Type Strains, Phase II (KMG-II): from individual species to whole genera.</title>
        <authorList>
            <person name="Goeker M."/>
        </authorList>
    </citation>
    <scope>NUCLEOTIDE SEQUENCE [LARGE SCALE GENOMIC DNA]</scope>
    <source>
        <strain evidence="3 4">DSM 45791</strain>
    </source>
</reference>